<dbReference type="SUPFAM" id="SSF52540">
    <property type="entry name" value="P-loop containing nucleoside triphosphate hydrolases"/>
    <property type="match status" value="1"/>
</dbReference>
<dbReference type="KEGG" id="cmb:CSW64_18420"/>
<name>A0A2D2B1U3_9CAUL</name>
<dbReference type="RefSeq" id="WP_099623468.1">
    <property type="nucleotide sequence ID" value="NZ_CP024201.1"/>
</dbReference>
<dbReference type="EMBL" id="CP024201">
    <property type="protein sequence ID" value="ATQ44220.1"/>
    <property type="molecule type" value="Genomic_DNA"/>
</dbReference>
<accession>A0A2D2B1U3</accession>
<gene>
    <name evidence="6" type="primary">ppk2</name>
    <name evidence="6" type="ORF">CSW64_18420</name>
</gene>
<dbReference type="PANTHER" id="PTHR34383:SF1">
    <property type="entry name" value="ADP-POLYPHOSPHATE PHOSPHOTRANSFERASE"/>
    <property type="match status" value="1"/>
</dbReference>
<dbReference type="PANTHER" id="PTHR34383">
    <property type="entry name" value="POLYPHOSPHATE:AMP PHOSPHOTRANSFERASE-RELATED"/>
    <property type="match status" value="1"/>
</dbReference>
<dbReference type="EC" id="2.7.4.-" evidence="4"/>
<evidence type="ECO:0000313" key="7">
    <source>
        <dbReference type="Proteomes" id="UP000228945"/>
    </source>
</evidence>
<comment type="similarity">
    <text evidence="1 4">Belongs to the polyphosphate kinase 2 (PPK2) family. Class I subfamily.</text>
</comment>
<evidence type="ECO:0000256" key="4">
    <source>
        <dbReference type="RuleBase" id="RU369062"/>
    </source>
</evidence>
<comment type="function">
    <text evidence="4">Uses inorganic polyphosphate (polyP) as a donor to convert GDP to GTP or ADP to ATP.</text>
</comment>
<dbReference type="InterPro" id="IPR016898">
    <property type="entry name" value="Polyphosphate_phosphotransfera"/>
</dbReference>
<evidence type="ECO:0000259" key="5">
    <source>
        <dbReference type="Pfam" id="PF03976"/>
    </source>
</evidence>
<dbReference type="AlphaFoldDB" id="A0A2D2B1U3"/>
<dbReference type="Proteomes" id="UP000228945">
    <property type="component" value="Chromosome"/>
</dbReference>
<evidence type="ECO:0000256" key="2">
    <source>
        <dbReference type="ARBA" id="ARBA00022679"/>
    </source>
</evidence>
<feature type="domain" description="Polyphosphate kinase-2-related" evidence="5">
    <location>
        <begin position="2"/>
        <end position="225"/>
    </location>
</feature>
<dbReference type="InterPro" id="IPR022486">
    <property type="entry name" value="PPK2_PA0141"/>
</dbReference>
<proteinExistence type="inferred from homology"/>
<dbReference type="Pfam" id="PF03976">
    <property type="entry name" value="PPK2"/>
    <property type="match status" value="1"/>
</dbReference>
<keyword evidence="3 4" id="KW-0418">Kinase</keyword>
<organism evidence="6 7">
    <name type="scientific">Caulobacter mirabilis</name>
    <dbReference type="NCBI Taxonomy" id="69666"/>
    <lineage>
        <taxon>Bacteria</taxon>
        <taxon>Pseudomonadati</taxon>
        <taxon>Pseudomonadota</taxon>
        <taxon>Alphaproteobacteria</taxon>
        <taxon>Caulobacterales</taxon>
        <taxon>Caulobacteraceae</taxon>
        <taxon>Caulobacter</taxon>
    </lineage>
</organism>
<sequence>MSDKTYDKTLEKLQVALVRWQQLALERGDKVLVIFEGRDAAGKDGSIKRIVEHLSIRATRVVALPKPTETERTQWYFQRYVSHLPAAGELVIFNRSWYNRAGVEPVMGFCTKAEHEIFLKDVPGFEAMLVESGVTVIKLWLDIDKDEQEKRLDARRSDPLKALKVSALDAVAQEKWKDYSNARDKMLMRSSTELTPWVCVRANDKKTARLNIIRQLLQQIAPSDIRKGAGKPDPAVVFPFEAEALGDGRLAR</sequence>
<dbReference type="PIRSF" id="PIRSF028756">
    <property type="entry name" value="PPK2_prd"/>
    <property type="match status" value="1"/>
</dbReference>
<reference evidence="6 7" key="1">
    <citation type="submission" date="2017-10" db="EMBL/GenBank/DDBJ databases">
        <title>Genome sequence of Caulobacter mirabilis FWC38.</title>
        <authorList>
            <person name="Fiebig A."/>
            <person name="Crosson S."/>
        </authorList>
    </citation>
    <scope>NUCLEOTIDE SEQUENCE [LARGE SCALE GENOMIC DNA]</scope>
    <source>
        <strain evidence="6 7">FWC 38</strain>
    </source>
</reference>
<dbReference type="InterPro" id="IPR022488">
    <property type="entry name" value="PPK2-related"/>
</dbReference>
<dbReference type="OrthoDB" id="9775224at2"/>
<evidence type="ECO:0000313" key="6">
    <source>
        <dbReference type="EMBL" id="ATQ44220.1"/>
    </source>
</evidence>
<dbReference type="InterPro" id="IPR027417">
    <property type="entry name" value="P-loop_NTPase"/>
</dbReference>
<dbReference type="GO" id="GO:0006793">
    <property type="term" value="P:phosphorus metabolic process"/>
    <property type="evidence" value="ECO:0007669"/>
    <property type="project" value="InterPro"/>
</dbReference>
<comment type="subunit">
    <text evidence="4">Homotetramer.</text>
</comment>
<dbReference type="GO" id="GO:0008976">
    <property type="term" value="F:polyphosphate kinase activity"/>
    <property type="evidence" value="ECO:0007669"/>
    <property type="project" value="UniProtKB-UniRule"/>
</dbReference>
<protein>
    <recommendedName>
        <fullName evidence="4">ADP/GDP-polyphosphate phosphotransferase</fullName>
        <ecNumber evidence="4">2.7.4.-</ecNumber>
    </recommendedName>
    <alternativeName>
        <fullName evidence="4">Polyphosphate kinase PPK2</fullName>
    </alternativeName>
</protein>
<evidence type="ECO:0000256" key="1">
    <source>
        <dbReference type="ARBA" id="ARBA00009924"/>
    </source>
</evidence>
<keyword evidence="7" id="KW-1185">Reference proteome</keyword>
<keyword evidence="2 4" id="KW-0808">Transferase</keyword>
<dbReference type="Gene3D" id="3.40.50.300">
    <property type="entry name" value="P-loop containing nucleotide triphosphate hydrolases"/>
    <property type="match status" value="1"/>
</dbReference>
<evidence type="ECO:0000256" key="3">
    <source>
        <dbReference type="ARBA" id="ARBA00022777"/>
    </source>
</evidence>
<dbReference type="NCBIfam" id="TIGR03707">
    <property type="entry name" value="PPK2_P_aer"/>
    <property type="match status" value="1"/>
</dbReference>